<dbReference type="Proteomes" id="UP000243333">
    <property type="component" value="Unassembled WGS sequence"/>
</dbReference>
<feature type="transmembrane region" description="Helical" evidence="1">
    <location>
        <begin position="264"/>
        <end position="283"/>
    </location>
</feature>
<dbReference type="EMBL" id="FNBU01000023">
    <property type="protein sequence ID" value="SDF71854.1"/>
    <property type="molecule type" value="Genomic_DNA"/>
</dbReference>
<feature type="transmembrane region" description="Helical" evidence="1">
    <location>
        <begin position="157"/>
        <end position="178"/>
    </location>
</feature>
<keyword evidence="1" id="KW-0812">Transmembrane</keyword>
<feature type="transmembrane region" description="Helical" evidence="1">
    <location>
        <begin position="289"/>
        <end position="308"/>
    </location>
</feature>
<accession>A0A1G7NCV7</accession>
<name>A0A1G7NCV7_9FIRM</name>
<dbReference type="STRING" id="1123285.SAMN05660235_02522"/>
<protein>
    <submittedName>
        <fullName evidence="2">EpsG family protein</fullName>
    </submittedName>
</protein>
<feature type="transmembrane region" description="Helical" evidence="1">
    <location>
        <begin position="86"/>
        <end position="105"/>
    </location>
</feature>
<gene>
    <name evidence="2" type="ORF">SAMN05660235_02522</name>
</gene>
<dbReference type="OrthoDB" id="1649543at2"/>
<dbReference type="InterPro" id="IPR049458">
    <property type="entry name" value="EpsG-like"/>
</dbReference>
<organism evidence="2 3">
    <name type="scientific">Sporolituus thermophilus DSM 23256</name>
    <dbReference type="NCBI Taxonomy" id="1123285"/>
    <lineage>
        <taxon>Bacteria</taxon>
        <taxon>Bacillati</taxon>
        <taxon>Bacillota</taxon>
        <taxon>Negativicutes</taxon>
        <taxon>Selenomonadales</taxon>
        <taxon>Sporomusaceae</taxon>
        <taxon>Sporolituus</taxon>
    </lineage>
</organism>
<keyword evidence="1" id="KW-1133">Transmembrane helix</keyword>
<evidence type="ECO:0000313" key="3">
    <source>
        <dbReference type="Proteomes" id="UP000243333"/>
    </source>
</evidence>
<dbReference type="AlphaFoldDB" id="A0A1G7NCV7"/>
<feature type="transmembrane region" description="Helical" evidence="1">
    <location>
        <begin position="315"/>
        <end position="333"/>
    </location>
</feature>
<feature type="transmembrane region" description="Helical" evidence="1">
    <location>
        <begin position="28"/>
        <end position="47"/>
    </location>
</feature>
<sequence length="362" mass="43349">MIFWIFLCIFVILLYLLEDNLPYPIKKLFSILILFIVLVVSGFRYRIGWDYDHYMYLFEKLDTIDISSEISLTIIINLLKSLSLDFQALFLFYSLFTLLFLWQGIKYYSQFPVMSLLFYVLIPELYWTSFSEIRQFLAISIFFYGSRFIIERNLLKFTLVLLVAAFVHTSAIFLWPLYFFVTKYYKKVFHISLIILSITISANKLQLPYLQTIFEIFDLKYIYYVTNIEYTKSLSSNIIQWIFIPFWLIILIKRINAESRKCDLLVVNMLTLGLALDYLTDFSQPLNRIIYYFVIYRIILLSWIAEFFIIGSRKIINYAIIVFLAIIFLTYVYRVPFSEAGIAHSYFSANNIQYEFNFDLFR</sequence>
<proteinExistence type="predicted"/>
<keyword evidence="1" id="KW-0472">Membrane</keyword>
<keyword evidence="3" id="KW-1185">Reference proteome</keyword>
<dbReference type="Pfam" id="PF14897">
    <property type="entry name" value="EpsG"/>
    <property type="match status" value="1"/>
</dbReference>
<feature type="transmembrane region" description="Helical" evidence="1">
    <location>
        <begin position="234"/>
        <end position="252"/>
    </location>
</feature>
<reference evidence="3" key="1">
    <citation type="submission" date="2016-10" db="EMBL/GenBank/DDBJ databases">
        <authorList>
            <person name="Varghese N."/>
            <person name="Submissions S."/>
        </authorList>
    </citation>
    <scope>NUCLEOTIDE SEQUENCE [LARGE SCALE GENOMIC DNA]</scope>
    <source>
        <strain evidence="3">DSM 23256</strain>
    </source>
</reference>
<dbReference type="RefSeq" id="WP_093691394.1">
    <property type="nucleotide sequence ID" value="NZ_FNBU01000023.1"/>
</dbReference>
<evidence type="ECO:0000256" key="1">
    <source>
        <dbReference type="SAM" id="Phobius"/>
    </source>
</evidence>
<evidence type="ECO:0000313" key="2">
    <source>
        <dbReference type="EMBL" id="SDF71854.1"/>
    </source>
</evidence>